<reference evidence="1 2" key="1">
    <citation type="submission" date="2023-03" db="EMBL/GenBank/DDBJ databases">
        <authorList>
            <person name="Shen W."/>
            <person name="Cai J."/>
        </authorList>
    </citation>
    <scope>NUCLEOTIDE SEQUENCE [LARGE SCALE GENOMIC DNA]</scope>
    <source>
        <strain evidence="1 2">P72-2</strain>
    </source>
</reference>
<proteinExistence type="predicted"/>
<gene>
    <name evidence="1" type="ORF">P7D39_01045</name>
</gene>
<dbReference type="EMBL" id="JARPYR010000001">
    <property type="protein sequence ID" value="MDT2595620.1"/>
    <property type="molecule type" value="Genomic_DNA"/>
</dbReference>
<keyword evidence="2" id="KW-1185">Reference proteome</keyword>
<evidence type="ECO:0000313" key="2">
    <source>
        <dbReference type="Proteomes" id="UP001256547"/>
    </source>
</evidence>
<name>A0ABU3ELA0_9ENTE</name>
<dbReference type="RefSeq" id="WP_311859244.1">
    <property type="nucleotide sequence ID" value="NZ_JARPYR010000001.1"/>
</dbReference>
<evidence type="ECO:0000313" key="1">
    <source>
        <dbReference type="EMBL" id="MDT2595620.1"/>
    </source>
</evidence>
<sequence length="74" mass="8751">MNWDAFFRDVQKWMEASNQITKKHPITSDAYWSWLVGTLGLIGDRYNNHPLVVEILSAVIKFQEDNYKKVSRHI</sequence>
<dbReference type="Proteomes" id="UP001256547">
    <property type="component" value="Unassembled WGS sequence"/>
</dbReference>
<accession>A0ABU3ELA0</accession>
<organism evidence="1 2">
    <name type="scientific">Enterococcus dongliensis</name>
    <dbReference type="NCBI Taxonomy" id="2559925"/>
    <lineage>
        <taxon>Bacteria</taxon>
        <taxon>Bacillati</taxon>
        <taxon>Bacillota</taxon>
        <taxon>Bacilli</taxon>
        <taxon>Lactobacillales</taxon>
        <taxon>Enterococcaceae</taxon>
        <taxon>Enterococcus</taxon>
    </lineage>
</organism>
<protein>
    <submittedName>
        <fullName evidence="1">Uncharacterized protein</fullName>
    </submittedName>
</protein>
<comment type="caution">
    <text evidence="1">The sequence shown here is derived from an EMBL/GenBank/DDBJ whole genome shotgun (WGS) entry which is preliminary data.</text>
</comment>